<evidence type="ECO:0000259" key="2">
    <source>
        <dbReference type="PROSITE" id="PS50309"/>
    </source>
</evidence>
<dbReference type="GO" id="GO:0008017">
    <property type="term" value="F:microtubule binding"/>
    <property type="evidence" value="ECO:0007669"/>
    <property type="project" value="InterPro"/>
</dbReference>
<dbReference type="InterPro" id="IPR003533">
    <property type="entry name" value="Doublecortin_dom"/>
</dbReference>
<dbReference type="InterPro" id="IPR036572">
    <property type="entry name" value="Doublecortin_dom_sf"/>
</dbReference>
<dbReference type="Proteomes" id="UP000682733">
    <property type="component" value="Unassembled WGS sequence"/>
</dbReference>
<dbReference type="SUPFAM" id="SSF89837">
    <property type="entry name" value="Doublecortin (DC)"/>
    <property type="match status" value="2"/>
</dbReference>
<dbReference type="InterPro" id="IPR043188">
    <property type="entry name" value="DCDC1"/>
</dbReference>
<evidence type="ECO:0000256" key="1">
    <source>
        <dbReference type="SAM" id="MobiDB-lite"/>
    </source>
</evidence>
<reference evidence="4" key="1">
    <citation type="submission" date="2021-02" db="EMBL/GenBank/DDBJ databases">
        <authorList>
            <person name="Nowell W R."/>
        </authorList>
    </citation>
    <scope>NUCLEOTIDE SEQUENCE</scope>
</reference>
<dbReference type="EMBL" id="CAJNOK010012671">
    <property type="protein sequence ID" value="CAF1168478.1"/>
    <property type="molecule type" value="Genomic_DNA"/>
</dbReference>
<dbReference type="PROSITE" id="PS50309">
    <property type="entry name" value="DC"/>
    <property type="match status" value="1"/>
</dbReference>
<dbReference type="Proteomes" id="UP000677228">
    <property type="component" value="Unassembled WGS sequence"/>
</dbReference>
<feature type="region of interest" description="Disordered" evidence="1">
    <location>
        <begin position="33"/>
        <end position="140"/>
    </location>
</feature>
<dbReference type="EMBL" id="CAJOBA010034195">
    <property type="protein sequence ID" value="CAF3979941.1"/>
    <property type="molecule type" value="Genomic_DNA"/>
</dbReference>
<accession>A0A815CDK2</accession>
<dbReference type="Proteomes" id="UP000681722">
    <property type="component" value="Unassembled WGS sequence"/>
</dbReference>
<dbReference type="PANTHER" id="PTHR46302:SF3">
    <property type="entry name" value="DOUBLECORTIN DOMAIN-CONTAINING PROTEIN 1"/>
    <property type="match status" value="1"/>
</dbReference>
<dbReference type="Gene3D" id="3.10.20.230">
    <property type="entry name" value="Doublecortin domain"/>
    <property type="match status" value="1"/>
</dbReference>
<evidence type="ECO:0000313" key="7">
    <source>
        <dbReference type="Proteomes" id="UP000663829"/>
    </source>
</evidence>
<dbReference type="EMBL" id="CAJOBC010028623">
    <property type="protein sequence ID" value="CAF4079323.1"/>
    <property type="molecule type" value="Genomic_DNA"/>
</dbReference>
<proteinExistence type="predicted"/>
<dbReference type="GO" id="GO:0030496">
    <property type="term" value="C:midbody"/>
    <property type="evidence" value="ECO:0007669"/>
    <property type="project" value="TreeGrafter"/>
</dbReference>
<evidence type="ECO:0000313" key="4">
    <source>
        <dbReference type="EMBL" id="CAF1282677.1"/>
    </source>
</evidence>
<evidence type="ECO:0000313" key="5">
    <source>
        <dbReference type="EMBL" id="CAF3979941.1"/>
    </source>
</evidence>
<feature type="compositionally biased region" description="Acidic residues" evidence="1">
    <location>
        <begin position="58"/>
        <end position="71"/>
    </location>
</feature>
<comment type="caution">
    <text evidence="4">The sequence shown here is derived from an EMBL/GenBank/DDBJ whole genome shotgun (WGS) entry which is preliminary data.</text>
</comment>
<sequence>MPRRARRLFNANGNEILSSEDIQRDMEYCVSSGEKFKNPLKTIAAKPSSPIDEKSQSPEEEEELQPPDDEEPRIRRQRHRRVSPKPPRSGLLNTSIRSQSSEEEPQQPDGEKPRSRRRQRRQVSSKPKPTRSRPLSAPTRTVPLYKRRYRSTNFRVRVYRNNDPYRHVYCKSCTMDTILTAATQKLRMSMGARHLYDSRGREVHCTEDIQHNRGYYVS</sequence>
<feature type="domain" description="Doublecortin" evidence="2">
    <location>
        <begin position="154"/>
        <end position="218"/>
    </location>
</feature>
<dbReference type="PANTHER" id="PTHR46302">
    <property type="entry name" value="DOUBLECORTIN DOMAIN-CONTAINING PROTEIN 1"/>
    <property type="match status" value="1"/>
</dbReference>
<feature type="compositionally biased region" description="Basic residues" evidence="1">
    <location>
        <begin position="114"/>
        <end position="131"/>
    </location>
</feature>
<dbReference type="AlphaFoldDB" id="A0A815CDK2"/>
<dbReference type="Proteomes" id="UP000663829">
    <property type="component" value="Unassembled WGS sequence"/>
</dbReference>
<name>A0A815CDK2_9BILA</name>
<evidence type="ECO:0000313" key="6">
    <source>
        <dbReference type="EMBL" id="CAF4079323.1"/>
    </source>
</evidence>
<dbReference type="OrthoDB" id="9039598at2759"/>
<dbReference type="Pfam" id="PF03607">
    <property type="entry name" value="DCX"/>
    <property type="match status" value="1"/>
</dbReference>
<dbReference type="EMBL" id="CAJNOQ010011682">
    <property type="protein sequence ID" value="CAF1282677.1"/>
    <property type="molecule type" value="Genomic_DNA"/>
</dbReference>
<gene>
    <name evidence="4" type="ORF">GPM918_LOCUS27631</name>
    <name evidence="3" type="ORF">OVA965_LOCUS22447</name>
    <name evidence="6" type="ORF">SRO942_LOCUS27987</name>
    <name evidence="5" type="ORF">TMI583_LOCUS23161</name>
</gene>
<evidence type="ECO:0000313" key="3">
    <source>
        <dbReference type="EMBL" id="CAF1168478.1"/>
    </source>
</evidence>
<protein>
    <recommendedName>
        <fullName evidence="2">Doublecortin domain-containing protein</fullName>
    </recommendedName>
</protein>
<dbReference type="GO" id="GO:1902412">
    <property type="term" value="P:regulation of mitotic cytokinesis"/>
    <property type="evidence" value="ECO:0007669"/>
    <property type="project" value="InterPro"/>
</dbReference>
<keyword evidence="7" id="KW-1185">Reference proteome</keyword>
<organism evidence="4 7">
    <name type="scientific">Didymodactylos carnosus</name>
    <dbReference type="NCBI Taxonomy" id="1234261"/>
    <lineage>
        <taxon>Eukaryota</taxon>
        <taxon>Metazoa</taxon>
        <taxon>Spiralia</taxon>
        <taxon>Gnathifera</taxon>
        <taxon>Rotifera</taxon>
        <taxon>Eurotatoria</taxon>
        <taxon>Bdelloidea</taxon>
        <taxon>Philodinida</taxon>
        <taxon>Philodinidae</taxon>
        <taxon>Didymodactylos</taxon>
    </lineage>
</organism>
<dbReference type="GO" id="GO:0035556">
    <property type="term" value="P:intracellular signal transduction"/>
    <property type="evidence" value="ECO:0007669"/>
    <property type="project" value="InterPro"/>
</dbReference>